<evidence type="ECO:0000256" key="4">
    <source>
        <dbReference type="PIRSR" id="PIRSR000350-3"/>
    </source>
</evidence>
<dbReference type="Gene3D" id="3.50.50.60">
    <property type="entry name" value="FAD/NAD(P)-binding domain"/>
    <property type="match status" value="2"/>
</dbReference>
<evidence type="ECO:0000259" key="7">
    <source>
        <dbReference type="Pfam" id="PF07992"/>
    </source>
</evidence>
<feature type="binding site" evidence="4">
    <location>
        <position position="300"/>
    </location>
    <ligand>
        <name>FAD</name>
        <dbReference type="ChEBI" id="CHEBI:57692"/>
    </ligand>
</feature>
<gene>
    <name evidence="8" type="ORF">FD47_GL002583</name>
</gene>
<dbReference type="RefSeq" id="WP_054732930.1">
    <property type="nucleotide sequence ID" value="NZ_AZFZ01000007.1"/>
</dbReference>
<name>A0A0R1Z0C4_9LACO</name>
<dbReference type="Pfam" id="PF02852">
    <property type="entry name" value="Pyr_redox_dim"/>
    <property type="match status" value="1"/>
</dbReference>
<dbReference type="InterPro" id="IPR036188">
    <property type="entry name" value="FAD/NAD-bd_sf"/>
</dbReference>
<dbReference type="Proteomes" id="UP000051010">
    <property type="component" value="Unassembled WGS sequence"/>
</dbReference>
<organism evidence="8 9">
    <name type="scientific">Lentilactobacillus parafarraginis DSM 18390 = JCM 14109</name>
    <dbReference type="NCBI Taxonomy" id="1423786"/>
    <lineage>
        <taxon>Bacteria</taxon>
        <taxon>Bacillati</taxon>
        <taxon>Bacillota</taxon>
        <taxon>Bacilli</taxon>
        <taxon>Lactobacillales</taxon>
        <taxon>Lactobacillaceae</taxon>
        <taxon>Lentilactobacillus</taxon>
    </lineage>
</organism>
<dbReference type="GO" id="GO:0016491">
    <property type="term" value="F:oxidoreductase activity"/>
    <property type="evidence" value="ECO:0007669"/>
    <property type="project" value="InterPro"/>
</dbReference>
<evidence type="ECO:0000256" key="2">
    <source>
        <dbReference type="ARBA" id="ARBA00022630"/>
    </source>
</evidence>
<keyword evidence="2" id="KW-0285">Flavoprotein</keyword>
<dbReference type="SUPFAM" id="SSF51905">
    <property type="entry name" value="FAD/NAD(P)-binding domain"/>
    <property type="match status" value="1"/>
</dbReference>
<keyword evidence="4" id="KW-0520">NAD</keyword>
<dbReference type="PIRSF" id="PIRSF000350">
    <property type="entry name" value="Mercury_reductase_MerA"/>
    <property type="match status" value="1"/>
</dbReference>
<reference evidence="8 9" key="1">
    <citation type="journal article" date="2015" name="Genome Announc.">
        <title>Expanding the biotechnology potential of lactobacilli through comparative genomics of 213 strains and associated genera.</title>
        <authorList>
            <person name="Sun Z."/>
            <person name="Harris H.M."/>
            <person name="McCann A."/>
            <person name="Guo C."/>
            <person name="Argimon S."/>
            <person name="Zhang W."/>
            <person name="Yang X."/>
            <person name="Jeffery I.B."/>
            <person name="Cooney J.C."/>
            <person name="Kagawa T.F."/>
            <person name="Liu W."/>
            <person name="Song Y."/>
            <person name="Salvetti E."/>
            <person name="Wrobel A."/>
            <person name="Rasinkangas P."/>
            <person name="Parkhill J."/>
            <person name="Rea M.C."/>
            <person name="O'Sullivan O."/>
            <person name="Ritari J."/>
            <person name="Douillard F.P."/>
            <person name="Paul Ross R."/>
            <person name="Yang R."/>
            <person name="Briner A.E."/>
            <person name="Felis G.E."/>
            <person name="de Vos W.M."/>
            <person name="Barrangou R."/>
            <person name="Klaenhammer T.R."/>
            <person name="Caufield P.W."/>
            <person name="Cui Y."/>
            <person name="Zhang H."/>
            <person name="O'Toole P.W."/>
        </authorList>
    </citation>
    <scope>NUCLEOTIDE SEQUENCE [LARGE SCALE GENOMIC DNA]</scope>
    <source>
        <strain evidence="8 9">DSM 18390</strain>
    </source>
</reference>
<feature type="binding site" evidence="4">
    <location>
        <begin position="173"/>
        <end position="180"/>
    </location>
    <ligand>
        <name>NAD(+)</name>
        <dbReference type="ChEBI" id="CHEBI:57540"/>
    </ligand>
</feature>
<dbReference type="InterPro" id="IPR004099">
    <property type="entry name" value="Pyr_nucl-diS_OxRdtase_dimer"/>
</dbReference>
<evidence type="ECO:0000313" key="8">
    <source>
        <dbReference type="EMBL" id="KRM44937.1"/>
    </source>
</evidence>
<feature type="binding site" evidence="4">
    <location>
        <position position="260"/>
    </location>
    <ligand>
        <name>NAD(+)</name>
        <dbReference type="ChEBI" id="CHEBI:57540"/>
    </ligand>
</feature>
<feature type="disulfide bond" description="Redox-active" evidence="5">
    <location>
        <begin position="44"/>
        <end position="49"/>
    </location>
</feature>
<dbReference type="AlphaFoldDB" id="A0A0R1Z0C4"/>
<evidence type="ECO:0000313" key="9">
    <source>
        <dbReference type="Proteomes" id="UP000051010"/>
    </source>
</evidence>
<proteinExistence type="inferred from homology"/>
<dbReference type="InterPro" id="IPR023753">
    <property type="entry name" value="FAD/NAD-binding_dom"/>
</dbReference>
<keyword evidence="4" id="KW-0547">Nucleotide-binding</keyword>
<dbReference type="PRINTS" id="PR00411">
    <property type="entry name" value="PNDRDTASEI"/>
</dbReference>
<dbReference type="GO" id="GO:0000166">
    <property type="term" value="F:nucleotide binding"/>
    <property type="evidence" value="ECO:0007669"/>
    <property type="project" value="UniProtKB-KW"/>
</dbReference>
<dbReference type="Gene3D" id="3.30.390.30">
    <property type="match status" value="1"/>
</dbReference>
<dbReference type="PRINTS" id="PR00368">
    <property type="entry name" value="FADPNR"/>
</dbReference>
<comment type="caution">
    <text evidence="8">The sequence shown here is derived from an EMBL/GenBank/DDBJ whole genome shotgun (WGS) entry which is preliminary data.</text>
</comment>
<dbReference type="InterPro" id="IPR001100">
    <property type="entry name" value="Pyr_nuc-diS_OxRdtase"/>
</dbReference>
<sequence length="443" mass="47949">MANQYDYDVLYLGSGHGTFDGAIPLAQSGAKVGVVEADMIGGTCPNYGCNAKITLDAPVALSREVERLAGVVDGKLTINWAKNVAHKNDVIKGLPGMIGGLLDSVGIDVLHGKGSFQDAHTIVVDGQEKTADKIVVSTGLRPHRLDIPGTELAHDSREFMDLIELPKNIAIIGSGYISMEFATIANAAGANVTVLMHSDKALRSFYQPYVEQVIADLEDRGVKFIKNANVSAFVRNGDQFDVEYGDDDKLTVDWILDATGRIPNVENIGLEKVGVKYNAHGVIVNDHLQTSVENIYASGDVIDKTQPKLTPTAVFESTYLCKLFSGQTSNAIQYPVIPSVVFTSPRIAKAGVSVEDAEKQGLTVQTNHLPDDWYRQVDNETQGDDTLIFDKDHHLVGVTEVSEQADNVINTLLPAMEFKFGAAELGRLVYLFPSISSATWGQL</sequence>
<evidence type="ECO:0000256" key="5">
    <source>
        <dbReference type="PIRSR" id="PIRSR000350-4"/>
    </source>
</evidence>
<protein>
    <submittedName>
        <fullName evidence="8">Pyridine nucleotide-disulfide oxidoreductase</fullName>
    </submittedName>
</protein>
<dbReference type="Pfam" id="PF07992">
    <property type="entry name" value="Pyr_redox_2"/>
    <property type="match status" value="1"/>
</dbReference>
<dbReference type="PANTHER" id="PTHR43014:SF5">
    <property type="entry name" value="GLUTATHIONE REDUCTASE (NADPH)"/>
    <property type="match status" value="1"/>
</dbReference>
<feature type="domain" description="Pyridine nucleotide-disulphide oxidoreductase dimerisation" evidence="6">
    <location>
        <begin position="337"/>
        <end position="438"/>
    </location>
</feature>
<dbReference type="PATRIC" id="fig|1423786.4.peg.2705"/>
<evidence type="ECO:0000259" key="6">
    <source>
        <dbReference type="Pfam" id="PF02852"/>
    </source>
</evidence>
<dbReference type="InterPro" id="IPR016156">
    <property type="entry name" value="FAD/NAD-linked_Rdtase_dimer_sf"/>
</dbReference>
<feature type="binding site" evidence="4">
    <location>
        <position position="114"/>
    </location>
    <ligand>
        <name>FAD</name>
        <dbReference type="ChEBI" id="CHEBI:57692"/>
    </ligand>
</feature>
<comment type="similarity">
    <text evidence="1">Belongs to the class-I pyridine nucleotide-disulfide oxidoreductase family.</text>
</comment>
<evidence type="ECO:0000256" key="1">
    <source>
        <dbReference type="ARBA" id="ARBA00007532"/>
    </source>
</evidence>
<feature type="domain" description="FAD/NAD(P)-binding" evidence="7">
    <location>
        <begin position="7"/>
        <end position="315"/>
    </location>
</feature>
<evidence type="ECO:0000256" key="3">
    <source>
        <dbReference type="ARBA" id="ARBA00022827"/>
    </source>
</evidence>
<dbReference type="PANTHER" id="PTHR43014">
    <property type="entry name" value="MERCURIC REDUCTASE"/>
    <property type="match status" value="1"/>
</dbReference>
<accession>A0A0R1Z0C4</accession>
<comment type="cofactor">
    <cofactor evidence="4">
        <name>FAD</name>
        <dbReference type="ChEBI" id="CHEBI:57692"/>
    </cofactor>
    <text evidence="4">Binds 1 FAD per subunit.</text>
</comment>
<dbReference type="SUPFAM" id="SSF55424">
    <property type="entry name" value="FAD/NAD-linked reductases, dimerisation (C-terminal) domain"/>
    <property type="match status" value="1"/>
</dbReference>
<keyword evidence="3 4" id="KW-0274">FAD</keyword>
<dbReference type="EMBL" id="AZFZ01000007">
    <property type="protein sequence ID" value="KRM44937.1"/>
    <property type="molecule type" value="Genomic_DNA"/>
</dbReference>